<dbReference type="Proteomes" id="UP000236173">
    <property type="component" value="Unassembled WGS sequence"/>
</dbReference>
<evidence type="ECO:0000256" key="1">
    <source>
        <dbReference type="ARBA" id="ARBA00022603"/>
    </source>
</evidence>
<keyword evidence="1 4" id="KW-0489">Methyltransferase</keyword>
<dbReference type="GO" id="GO:0032259">
    <property type="term" value="P:methylation"/>
    <property type="evidence" value="ECO:0007669"/>
    <property type="project" value="UniProtKB-KW"/>
</dbReference>
<dbReference type="AlphaFoldDB" id="A0A2H5XAI8"/>
<sequence length="210" mass="23775">MDWQQVQDYLMQLSRHDDAVLTEMEESARQTRFPIIDRAAGKCCYLLCRLAKVRTVFEMGSGYGYSTAWFAMAVRDNGGGVVHHVVWDEELSRKAQDYLGRMRLTEFVRFTVGEAVETLRRTQGRFGCIFVDIEKQDYPQAVEVAKTKLAEGGLLILDNMLLHGRIFDANDHSPPTEGIRKATAAIFNDPDFVATLLPIRDGLVVAMKVR</sequence>
<keyword evidence="2 4" id="KW-0808">Transferase</keyword>
<dbReference type="InterPro" id="IPR029063">
    <property type="entry name" value="SAM-dependent_MTases_sf"/>
</dbReference>
<reference evidence="5" key="1">
    <citation type="submission" date="2017-09" db="EMBL/GenBank/DDBJ databases">
        <title>Metaegenomics of thermophilic ammonia-oxidizing enrichment culture.</title>
        <authorList>
            <person name="Kato S."/>
            <person name="Suzuki K."/>
        </authorList>
    </citation>
    <scope>NUCLEOTIDE SEQUENCE [LARGE SCALE GENOMIC DNA]</scope>
</reference>
<dbReference type="EC" id="2.1.1.-" evidence="4"/>
<dbReference type="EMBL" id="BEHT01000007">
    <property type="protein sequence ID" value="GBC98203.1"/>
    <property type="molecule type" value="Genomic_DNA"/>
</dbReference>
<accession>A0A2H5XAI8</accession>
<name>A0A2H5XAI8_9BACT</name>
<protein>
    <submittedName>
        <fullName evidence="4">O-methyltransferase</fullName>
        <ecNumber evidence="4">2.1.1.-</ecNumber>
    </submittedName>
</protein>
<dbReference type="PROSITE" id="PS51682">
    <property type="entry name" value="SAM_OMT_I"/>
    <property type="match status" value="1"/>
</dbReference>
<evidence type="ECO:0000313" key="5">
    <source>
        <dbReference type="Proteomes" id="UP000236173"/>
    </source>
</evidence>
<evidence type="ECO:0000256" key="2">
    <source>
        <dbReference type="ARBA" id="ARBA00022679"/>
    </source>
</evidence>
<gene>
    <name evidence="4" type="ORF">HRbin17_00702</name>
</gene>
<dbReference type="Pfam" id="PF01596">
    <property type="entry name" value="Methyltransf_3"/>
    <property type="match status" value="1"/>
</dbReference>
<proteinExistence type="predicted"/>
<dbReference type="PANTHER" id="PTHR43167:SF1">
    <property type="entry name" value="PUTATIVE (AFU_ORTHOLOGUE AFUA_6G01830)-RELATED"/>
    <property type="match status" value="1"/>
</dbReference>
<keyword evidence="3" id="KW-0949">S-adenosyl-L-methionine</keyword>
<comment type="caution">
    <text evidence="4">The sequence shown here is derived from an EMBL/GenBank/DDBJ whole genome shotgun (WGS) entry which is preliminary data.</text>
</comment>
<dbReference type="PANTHER" id="PTHR43167">
    <property type="entry name" value="PUTATIVE (AFU_ORTHOLOGUE AFUA_6G01830)-RELATED"/>
    <property type="match status" value="1"/>
</dbReference>
<organism evidence="4 5">
    <name type="scientific">Candidatus Fervidibacter japonicus</name>
    <dbReference type="NCBI Taxonomy" id="2035412"/>
    <lineage>
        <taxon>Bacteria</taxon>
        <taxon>Candidatus Fervidibacterota</taxon>
        <taxon>Candidatus Fervidibacter</taxon>
    </lineage>
</organism>
<dbReference type="Gene3D" id="3.40.50.150">
    <property type="entry name" value="Vaccinia Virus protein VP39"/>
    <property type="match status" value="1"/>
</dbReference>
<evidence type="ECO:0000313" key="4">
    <source>
        <dbReference type="EMBL" id="GBC98203.1"/>
    </source>
</evidence>
<dbReference type="SUPFAM" id="SSF53335">
    <property type="entry name" value="S-adenosyl-L-methionine-dependent methyltransferases"/>
    <property type="match status" value="1"/>
</dbReference>
<evidence type="ECO:0000256" key="3">
    <source>
        <dbReference type="ARBA" id="ARBA00022691"/>
    </source>
</evidence>
<dbReference type="GO" id="GO:0008171">
    <property type="term" value="F:O-methyltransferase activity"/>
    <property type="evidence" value="ECO:0007669"/>
    <property type="project" value="InterPro"/>
</dbReference>
<dbReference type="InterPro" id="IPR002935">
    <property type="entry name" value="SAM_O-MeTrfase"/>
</dbReference>